<dbReference type="Pfam" id="PF00415">
    <property type="entry name" value="RCC1"/>
    <property type="match status" value="1"/>
</dbReference>
<accession>A0A120K227</accession>
<proteinExistence type="predicted"/>
<dbReference type="SUPFAM" id="SSF54695">
    <property type="entry name" value="POZ domain"/>
    <property type="match status" value="1"/>
</dbReference>
<keyword evidence="6" id="KW-1185">Reference proteome</keyword>
<dbReference type="SUPFAM" id="SSF50985">
    <property type="entry name" value="RCC1/BLIP-II"/>
    <property type="match status" value="1"/>
</dbReference>
<dbReference type="InterPro" id="IPR009091">
    <property type="entry name" value="RCC1/BLIP-II"/>
</dbReference>
<dbReference type="GeneID" id="28723477"/>
<keyword evidence="1" id="KW-0677">Repeat</keyword>
<evidence type="ECO:0000313" key="6">
    <source>
        <dbReference type="Proteomes" id="UP000243052"/>
    </source>
</evidence>
<dbReference type="InterPro" id="IPR000210">
    <property type="entry name" value="BTB/POZ_dom"/>
</dbReference>
<evidence type="ECO:0000256" key="1">
    <source>
        <dbReference type="ARBA" id="ARBA00022737"/>
    </source>
</evidence>
<dbReference type="Gene3D" id="2.130.10.30">
    <property type="entry name" value="Regulator of chromosome condensation 1/beta-lactamase-inhibitor protein II"/>
    <property type="match status" value="1"/>
</dbReference>
<dbReference type="RefSeq" id="XP_017987234.1">
    <property type="nucleotide sequence ID" value="XM_018132188.1"/>
</dbReference>
<feature type="domain" description="BTB" evidence="4">
    <location>
        <begin position="802"/>
        <end position="910"/>
    </location>
</feature>
<organism evidence="5 6">
    <name type="scientific">Eremothecium sinecaudum</name>
    <dbReference type="NCBI Taxonomy" id="45286"/>
    <lineage>
        <taxon>Eukaryota</taxon>
        <taxon>Fungi</taxon>
        <taxon>Dikarya</taxon>
        <taxon>Ascomycota</taxon>
        <taxon>Saccharomycotina</taxon>
        <taxon>Saccharomycetes</taxon>
        <taxon>Saccharomycetales</taxon>
        <taxon>Saccharomycetaceae</taxon>
        <taxon>Eremothecium</taxon>
    </lineage>
</organism>
<feature type="compositionally biased region" description="Basic residues" evidence="3">
    <location>
        <begin position="1021"/>
        <end position="1036"/>
    </location>
</feature>
<evidence type="ECO:0000259" key="4">
    <source>
        <dbReference type="SMART" id="SM00225"/>
    </source>
</evidence>
<dbReference type="Proteomes" id="UP000243052">
    <property type="component" value="Chromosome iv"/>
</dbReference>
<dbReference type="PANTHER" id="PTHR22872">
    <property type="entry name" value="BTK-BINDING PROTEIN-RELATED"/>
    <property type="match status" value="1"/>
</dbReference>
<dbReference type="OrthoDB" id="1893551at2759"/>
<feature type="region of interest" description="Disordered" evidence="3">
    <location>
        <begin position="1245"/>
        <end position="1269"/>
    </location>
</feature>
<sequence length="1323" mass="149576">MPTDQDNESAVDVFGRSISYHLSRCASVNLDDTLGDIDPYAQDWESGYSPLHICLMSGQYHKAFRIYHYWQSKSDIVDVMRRGSILDLKDREGLTPLRMMKELHDYWSLKRLPLSITPRFGSVEPLVEWSDDRLKRKPSIETLREWCASRGAKRCYTFGHNDHFQLGTGDIKARKEWFEVRLSNGDMGLRIRDCHMNKRYSIVFDMDNVMYVSGDFIRGVSEGTKVRSFRFERPPEAYSVDSVVAASSSDLHNVVITSSGVVYSWGSNQYYQLGYDTDRSLSLTKDTVRLPHKSSLTLVSCSNVHSAVATDRGTVYFWGLNTGQMATPKPATPPNCTNGSLSGWKTGRIVEFQIDAHKLQKIVCLEQATLIWSDNYKLCVLADFKRYKFTLTKPNVGEEEGARDIYRVPRPADEHKVIKIGCRNAYGNNMCILYNDGSVGILRVSDTKGMWRKLKPVPHIMPYWTPRTWLDRCVDFDVGAAGEIILCTTSGDVFVSKGPAQQFELRKPKLPGSRCVGVSCDASFSSFCVMVDEYDPPPLNFYANPIHRDLGRFSPLAAVDEGSTFKQRNKLYDNSYVIRRPLSSQLVDDEELLSEKENLTVNNRLFNVVEPPWKTKPRKSYPKSHSDEMVPGLMKDYDVEFIDRKGQVIGHCHKMLLYLRCPDWIEKIVGELHTVGRSSKSGFSFTLDCDPESTSWKIIVDAVSQFSSENLPTTLLYALHMLYSGVERDPIIDTPTLDVSESRLLVKDIREISSIFYLRSDNEQLPKSIELLYRHSSTFGSAASTTGDSEEPPVLLDLPIKPDLEILLADSETPLYTFSFILRCRSPYFETLLSGRWAYDKLDLTNTRAPIFDVILKYAFGLPFRQLLEGLHFEDRVELINDIFEVIELADLFMMDELQSYLESVLAALIQANNVIQIWMNANTYNCHALSYACICFLYHNIELLFADHNLNLLHEHLSLDDWERFERITGSLRFGSNTASNVDWYSSYSTNKWIAEFKGNLPKFNEQFMDPLRPFEVISHIKKKKPKSKPKKQVGKAKSSNGLETAASSQDAQSLVPVPAKPAAATSKPSYKENIDPTGTEGFITVSKTRRRSYKGSSNTQPVTIPLNIPANTHNVAVFEKIPKQVPVVSVSATSGVNPTQFPSLNSIADDLDHKKRVSTSSSTSLLFKKSSQRSRIKHKKLDFSATEEKPAPPGVPWKTLASKTTSKEGSSANGKFPALTEVLKSGNPTSEIIGITTKGQQGSIKSYLTTPAPSSKPRTPKSQTKSNVGPTIDFALWWEQESAKVQQQIKEEETYERHLKIQYGYLEPAKKGKVKFKKVDW</sequence>
<feature type="region of interest" description="Disordered" evidence="3">
    <location>
        <begin position="1021"/>
        <end position="1086"/>
    </location>
</feature>
<dbReference type="PROSITE" id="PS50012">
    <property type="entry name" value="RCC1_3"/>
    <property type="match status" value="1"/>
</dbReference>
<dbReference type="InterPro" id="IPR011333">
    <property type="entry name" value="SKP1/BTB/POZ_sf"/>
</dbReference>
<dbReference type="PANTHER" id="PTHR22872:SF2">
    <property type="entry name" value="INHIBITOR OF BRUTON TYROSINE KINASE"/>
    <property type="match status" value="1"/>
</dbReference>
<dbReference type="STRING" id="45286.A0A120K227"/>
<reference evidence="5 6" key="1">
    <citation type="submission" date="2016-01" db="EMBL/GenBank/DDBJ databases">
        <title>Genome sequence of the yeast Holleya sinecauda.</title>
        <authorList>
            <person name="Dietrich F.S."/>
        </authorList>
    </citation>
    <scope>NUCLEOTIDE SEQUENCE [LARGE SCALE GENOMIC DNA]</scope>
    <source>
        <strain evidence="5 6">ATCC 58844</strain>
    </source>
</reference>
<feature type="region of interest" description="Disordered" evidence="3">
    <location>
        <begin position="1179"/>
        <end position="1216"/>
    </location>
</feature>
<evidence type="ECO:0000313" key="5">
    <source>
        <dbReference type="EMBL" id="AMD20238.1"/>
    </source>
</evidence>
<dbReference type="Gene3D" id="3.30.710.10">
    <property type="entry name" value="Potassium Channel Kv1.1, Chain A"/>
    <property type="match status" value="1"/>
</dbReference>
<feature type="repeat" description="RCC1" evidence="2">
    <location>
        <begin position="260"/>
        <end position="312"/>
    </location>
</feature>
<dbReference type="InterPro" id="IPR051625">
    <property type="entry name" value="Signaling_Regulatory_Domain"/>
</dbReference>
<protein>
    <submittedName>
        <fullName evidence="5">HDL506Cp</fullName>
    </submittedName>
</protein>
<feature type="compositionally biased region" description="Polar residues" evidence="3">
    <location>
        <begin position="1042"/>
        <end position="1054"/>
    </location>
</feature>
<evidence type="ECO:0000256" key="2">
    <source>
        <dbReference type="PROSITE-ProRule" id="PRU00235"/>
    </source>
</evidence>
<name>A0A120K227_9SACH</name>
<dbReference type="CDD" id="cd14733">
    <property type="entry name" value="BACK"/>
    <property type="match status" value="1"/>
</dbReference>
<gene>
    <name evidence="5" type="ORF">AW171_hschr42123</name>
</gene>
<evidence type="ECO:0000256" key="3">
    <source>
        <dbReference type="SAM" id="MobiDB-lite"/>
    </source>
</evidence>
<dbReference type="SMART" id="SM00225">
    <property type="entry name" value="BTB"/>
    <property type="match status" value="1"/>
</dbReference>
<dbReference type="EMBL" id="CP014244">
    <property type="protein sequence ID" value="AMD20238.1"/>
    <property type="molecule type" value="Genomic_DNA"/>
</dbReference>
<feature type="compositionally biased region" description="Polar residues" evidence="3">
    <location>
        <begin position="1203"/>
        <end position="1215"/>
    </location>
</feature>
<dbReference type="InterPro" id="IPR000408">
    <property type="entry name" value="Reg_chr_condens"/>
</dbReference>
<feature type="compositionally biased region" description="Low complexity" evidence="3">
    <location>
        <begin position="1057"/>
        <end position="1070"/>
    </location>
</feature>